<dbReference type="InterPro" id="IPR008257">
    <property type="entry name" value="Pept_M19"/>
</dbReference>
<dbReference type="GO" id="GO:0046872">
    <property type="term" value="F:metal ion binding"/>
    <property type="evidence" value="ECO:0007669"/>
    <property type="project" value="UniProtKB-UniRule"/>
</dbReference>
<keyword evidence="1" id="KW-0378">Hydrolase</keyword>
<organism evidence="2 3">
    <name type="scientific">Bagarius yarrelli</name>
    <name type="common">Goonch</name>
    <name type="synonym">Bagrus yarrelli</name>
    <dbReference type="NCBI Taxonomy" id="175774"/>
    <lineage>
        <taxon>Eukaryota</taxon>
        <taxon>Metazoa</taxon>
        <taxon>Chordata</taxon>
        <taxon>Craniata</taxon>
        <taxon>Vertebrata</taxon>
        <taxon>Euteleostomi</taxon>
        <taxon>Actinopterygii</taxon>
        <taxon>Neopterygii</taxon>
        <taxon>Teleostei</taxon>
        <taxon>Ostariophysi</taxon>
        <taxon>Siluriformes</taxon>
        <taxon>Sisoridae</taxon>
        <taxon>Sisorinae</taxon>
        <taxon>Bagarius</taxon>
    </lineage>
</organism>
<dbReference type="InterPro" id="IPR032466">
    <property type="entry name" value="Metal_Hydrolase"/>
</dbReference>
<protein>
    <recommendedName>
        <fullName evidence="1">Dipeptidase</fullName>
        <ecNumber evidence="1">3.4.13.19</ecNumber>
    </recommendedName>
</protein>
<proteinExistence type="inferred from homology"/>
<evidence type="ECO:0000256" key="1">
    <source>
        <dbReference type="RuleBase" id="RU341113"/>
    </source>
</evidence>
<dbReference type="GO" id="GO:0098552">
    <property type="term" value="C:side of membrane"/>
    <property type="evidence" value="ECO:0007669"/>
    <property type="project" value="UniProtKB-KW"/>
</dbReference>
<dbReference type="AlphaFoldDB" id="A0A556UZE3"/>
<dbReference type="Pfam" id="PF01244">
    <property type="entry name" value="Peptidase_M19"/>
    <property type="match status" value="1"/>
</dbReference>
<evidence type="ECO:0000313" key="2">
    <source>
        <dbReference type="EMBL" id="TSP90517.1"/>
    </source>
</evidence>
<comment type="caution">
    <text evidence="2">The sequence shown here is derived from an EMBL/GenBank/DDBJ whole genome shotgun (WGS) entry which is preliminary data.</text>
</comment>
<comment type="subcellular location">
    <subcellularLocation>
        <location evidence="1">Membrane</location>
        <topology evidence="1">Lipid-anchor</topology>
        <topology evidence="1">GPI-anchor</topology>
    </subcellularLocation>
</comment>
<comment type="similarity">
    <text evidence="1">Belongs to the metallo-dependent hydrolases superfamily. Peptidase M19 family.</text>
</comment>
<keyword evidence="1" id="KW-0449">Lipoprotein</keyword>
<keyword evidence="1" id="KW-0336">GPI-anchor</keyword>
<keyword evidence="1" id="KW-0862">Zinc</keyword>
<dbReference type="GO" id="GO:0006508">
    <property type="term" value="P:proteolysis"/>
    <property type="evidence" value="ECO:0007669"/>
    <property type="project" value="UniProtKB-KW"/>
</dbReference>
<evidence type="ECO:0000313" key="3">
    <source>
        <dbReference type="Proteomes" id="UP000319801"/>
    </source>
</evidence>
<comment type="catalytic activity">
    <reaction evidence="1">
        <text>an L-aminoacyl-L-amino acid + H2O = 2 an L-alpha-amino acid</text>
        <dbReference type="Rhea" id="RHEA:48940"/>
        <dbReference type="ChEBI" id="CHEBI:15377"/>
        <dbReference type="ChEBI" id="CHEBI:59869"/>
        <dbReference type="ChEBI" id="CHEBI:77460"/>
        <dbReference type="EC" id="3.4.13.19"/>
    </reaction>
</comment>
<dbReference type="EC" id="3.4.13.19" evidence="1"/>
<keyword evidence="1" id="KW-0224">Dipeptidase</keyword>
<dbReference type="EMBL" id="VCAZ01000080">
    <property type="protein sequence ID" value="TSP90517.1"/>
    <property type="molecule type" value="Genomic_DNA"/>
</dbReference>
<keyword evidence="1" id="KW-1015">Disulfide bond</keyword>
<dbReference type="OrthoDB" id="445695at2759"/>
<keyword evidence="1" id="KW-0645">Protease</keyword>
<keyword evidence="3" id="KW-1185">Reference proteome</keyword>
<dbReference type="PROSITE" id="PS51365">
    <property type="entry name" value="RENAL_DIPEPTIDASE_2"/>
    <property type="match status" value="1"/>
</dbReference>
<dbReference type="SUPFAM" id="SSF51556">
    <property type="entry name" value="Metallo-dependent hydrolases"/>
    <property type="match status" value="1"/>
</dbReference>
<dbReference type="GO" id="GO:0070573">
    <property type="term" value="F:metallodipeptidase activity"/>
    <property type="evidence" value="ECO:0007669"/>
    <property type="project" value="InterPro"/>
</dbReference>
<dbReference type="PANTHER" id="PTHR10443">
    <property type="entry name" value="MICROSOMAL DIPEPTIDASE"/>
    <property type="match status" value="1"/>
</dbReference>
<keyword evidence="1" id="KW-0472">Membrane</keyword>
<gene>
    <name evidence="2" type="ORF">Baya_11069</name>
</gene>
<dbReference type="Proteomes" id="UP000319801">
    <property type="component" value="Unassembled WGS sequence"/>
</dbReference>
<comment type="subunit">
    <text evidence="1">Homodimer; disulfide-linked.</text>
</comment>
<name>A0A556UZE3_BAGYA</name>
<keyword evidence="1" id="KW-0482">Metalloprotease</keyword>
<comment type="cofactor">
    <cofactor evidence="1">
        <name>Zn(2+)</name>
        <dbReference type="ChEBI" id="CHEBI:29105"/>
    </cofactor>
</comment>
<accession>A0A556UZE3</accession>
<keyword evidence="1" id="KW-0325">Glycoprotein</keyword>
<dbReference type="PANTHER" id="PTHR10443:SF9">
    <property type="entry name" value="DIPEPTIDASE 2"/>
    <property type="match status" value="1"/>
</dbReference>
<sequence>MNHVLAEADTQLESQTDRLIRLSRDLYEVTHRPDVDIQSKIKQNLPIQGLGLNFLLQPDKQKTQQTPGQQLKEELIFSEDKENLLPGPSVQTHNTDVCAVLRILLDLVDEHWNGQFSLHLNPNFMAKAILLLLPLTNSDQSSRPAHMDINGRNNVQKGKQESREWWDVKKLKQVKMTVGNKDGGNEEWKSCERQPSTSDVFEVRQLKRQLAKTQHEQEDLAMLLLTPPGVRELNLGCVFLLLFLLQGVQSDSSLTNKTLELMLKYKLIDGAESSSLHYSYYKREKNPLTEFGKEVVHEMNRLGMMVDLSHTSWATAQAVLQLSKAPVIFSHSSAYTICNHTRNVPDDLLLMLKANGGLIMVNFYSGFISCGAQATISDVADHFDHLRNVIGAKHIGIGGDYDGASGFPQGLEDVSKYPALIEELLRRNWNETELAGVLRFNFLQVFEKVEKIRDELRNTPPSEVEIPLTEAQNKCRLLLTRPQSFKTVNTSGMQAKNPLSSGALFCTVLYFWYIYRYK</sequence>
<reference evidence="2 3" key="1">
    <citation type="journal article" date="2019" name="Genome Biol. Evol.">
        <title>Whole-Genome Sequencing of the Giant Devil Catfish, Bagarius yarrelli.</title>
        <authorList>
            <person name="Jiang W."/>
            <person name="Lv Y."/>
            <person name="Cheng L."/>
            <person name="Yang K."/>
            <person name="Chao B."/>
            <person name="Wang X."/>
            <person name="Li Y."/>
            <person name="Pan X."/>
            <person name="You X."/>
            <person name="Zhang Y."/>
            <person name="Yang J."/>
            <person name="Li J."/>
            <person name="Zhang X."/>
            <person name="Liu S."/>
            <person name="Sun C."/>
            <person name="Yang J."/>
            <person name="Shi Q."/>
        </authorList>
    </citation>
    <scope>NUCLEOTIDE SEQUENCE [LARGE SCALE GENOMIC DNA]</scope>
    <source>
        <strain evidence="2">JWS20170419001</strain>
        <tissue evidence="2">Muscle</tissue>
    </source>
</reference>
<keyword evidence="1" id="KW-0479">Metal-binding</keyword>
<dbReference type="Gene3D" id="3.20.20.140">
    <property type="entry name" value="Metal-dependent hydrolases"/>
    <property type="match status" value="1"/>
</dbReference>